<dbReference type="Proteomes" id="UP000302808">
    <property type="component" value="Segment"/>
</dbReference>
<proteinExistence type="predicted"/>
<name>A0A4P8MWT8_9CAUD</name>
<evidence type="ECO:0000313" key="2">
    <source>
        <dbReference type="Proteomes" id="UP000302808"/>
    </source>
</evidence>
<gene>
    <name evidence="1" type="ORF">Barba3A_gp058</name>
</gene>
<protein>
    <submittedName>
        <fullName evidence="1">Uncharacterized protein</fullName>
    </submittedName>
</protein>
<sequence length="78" mass="9114">MRKSVEILSLNEGLFQAACTNNERVDISNIVGWGKIEKYSTQDAMFIEFFKHTQKCIEEKQKEIYELQNKIGKIGRIM</sequence>
<evidence type="ECO:0000313" key="1">
    <source>
        <dbReference type="EMBL" id="QCQ58452.1"/>
    </source>
</evidence>
<dbReference type="EMBL" id="MK719705">
    <property type="protein sequence ID" value="QCQ58452.1"/>
    <property type="molecule type" value="Genomic_DNA"/>
</dbReference>
<organism evidence="1 2">
    <name type="scientific">Rheinheimera phage vB_RspM_Barba3A</name>
    <dbReference type="NCBI Taxonomy" id="2565687"/>
    <lineage>
        <taxon>Viruses</taxon>
        <taxon>Duplodnaviria</taxon>
        <taxon>Heunggongvirae</taxon>
        <taxon>Uroviricota</taxon>
        <taxon>Caudoviricetes</taxon>
        <taxon>Barbavirus</taxon>
        <taxon>Barbavirus barba18A</taxon>
    </lineage>
</organism>
<accession>A0A4P8MWT8</accession>
<reference evidence="1 2" key="1">
    <citation type="submission" date="2019-03" db="EMBL/GenBank/DDBJ databases">
        <title>Genomic and seasonal variations among aquatic phages infecting the Baltic Sea Gammaproteobacteria Rheinheimera sp. bal341.</title>
        <authorList>
            <person name="Nilsson E."/>
            <person name="Li K."/>
            <person name="Fridlund J."/>
            <person name="Sulcius S."/>
            <person name="Bunse C."/>
            <person name="Karlsson C.M.G."/>
            <person name="Lindh M."/>
            <person name="Lundin D."/>
            <person name="Pinhassi J."/>
            <person name="Holmfeldt K."/>
        </authorList>
    </citation>
    <scope>NUCLEOTIDE SEQUENCE [LARGE SCALE GENOMIC DNA]</scope>
</reference>